<reference evidence="8 9" key="1">
    <citation type="submission" date="2016-09" db="EMBL/GenBank/DDBJ databases">
        <title>Couchioplanes caeruleus draft genome sequence.</title>
        <authorList>
            <person name="Sheehan J."/>
            <person name="Caffrey P."/>
        </authorList>
    </citation>
    <scope>NUCLEOTIDE SEQUENCE [LARGE SCALE GENOMIC DNA]</scope>
    <source>
        <strain evidence="8 9">DSM 43634</strain>
    </source>
</reference>
<dbReference type="Pfam" id="PF05977">
    <property type="entry name" value="MFS_3"/>
    <property type="match status" value="1"/>
</dbReference>
<sequence length="415" mass="41765">MFAPLRERNYRLWAAADLVSVAGTWMQVLGLNWLVLSATGSAATMGVVVMLQALPVLLLGGWGGALADRLPARPALIVFQAVRALLALALVVEPGQLWPIYAVALASGVISSVEGPCLGRFGSALVPPSALGSALALGSVLSSAGRILGMSLGGILVGVTGASSLFAINAVTYLVVIVALAVMRTGSMRVLAASPPGEGGVRAGLRYLAGQPVVLVILALSFVLGSLGRNYQVTMAAMVAGPLHGGSASYGLLSTVFAVGAVAGGLLLAGSGRSTLRILLASGLTISLLQLCAGLAPNMLGFAALILPIAAGAVIFDTVISTRVQLDTREDMRGRMLATLGVVSSLSGIVGAPMIGWLCDALGARGALVLAGVVTSVAAVGGGYALARLKGRSLSVRTFVAALPVVGRRTADQLA</sequence>
<keyword evidence="2" id="KW-0813">Transport</keyword>
<feature type="transmembrane region" description="Helical" evidence="7">
    <location>
        <begin position="248"/>
        <end position="269"/>
    </location>
</feature>
<keyword evidence="4 7" id="KW-0812">Transmembrane</keyword>
<dbReference type="GO" id="GO:0005886">
    <property type="term" value="C:plasma membrane"/>
    <property type="evidence" value="ECO:0007669"/>
    <property type="project" value="UniProtKB-SubCell"/>
</dbReference>
<dbReference type="CDD" id="cd06173">
    <property type="entry name" value="MFS_MefA_like"/>
    <property type="match status" value="1"/>
</dbReference>
<dbReference type="EMBL" id="MEIA01000533">
    <property type="protein sequence ID" value="OJF10084.1"/>
    <property type="molecule type" value="Genomic_DNA"/>
</dbReference>
<feature type="transmembrane region" description="Helical" evidence="7">
    <location>
        <begin position="130"/>
        <end position="149"/>
    </location>
</feature>
<organism evidence="8 9">
    <name type="scientific">Couchioplanes caeruleus subsp. caeruleus</name>
    <dbReference type="NCBI Taxonomy" id="56427"/>
    <lineage>
        <taxon>Bacteria</taxon>
        <taxon>Bacillati</taxon>
        <taxon>Actinomycetota</taxon>
        <taxon>Actinomycetes</taxon>
        <taxon>Micromonosporales</taxon>
        <taxon>Micromonosporaceae</taxon>
        <taxon>Couchioplanes</taxon>
    </lineage>
</organism>
<evidence type="ECO:0000256" key="5">
    <source>
        <dbReference type="ARBA" id="ARBA00022989"/>
    </source>
</evidence>
<feature type="transmembrane region" description="Helical" evidence="7">
    <location>
        <begin position="302"/>
        <end position="324"/>
    </location>
</feature>
<feature type="transmembrane region" description="Helical" evidence="7">
    <location>
        <begin position="12"/>
        <end position="36"/>
    </location>
</feature>
<dbReference type="PANTHER" id="PTHR23513">
    <property type="entry name" value="INTEGRAL MEMBRANE EFFLUX PROTEIN-RELATED"/>
    <property type="match status" value="1"/>
</dbReference>
<dbReference type="AlphaFoldDB" id="A0A1K0GGT6"/>
<dbReference type="RefSeq" id="WP_071809538.1">
    <property type="nucleotide sequence ID" value="NZ_MEIA01000533.1"/>
</dbReference>
<feature type="transmembrane region" description="Helical" evidence="7">
    <location>
        <begin position="204"/>
        <end position="228"/>
    </location>
</feature>
<evidence type="ECO:0000256" key="6">
    <source>
        <dbReference type="ARBA" id="ARBA00023136"/>
    </source>
</evidence>
<accession>A0A1K0GGT6</accession>
<keyword evidence="9" id="KW-1185">Reference proteome</keyword>
<keyword evidence="3" id="KW-1003">Cell membrane</keyword>
<dbReference type="InterPro" id="IPR010290">
    <property type="entry name" value="TM_effector"/>
</dbReference>
<proteinExistence type="predicted"/>
<evidence type="ECO:0000256" key="1">
    <source>
        <dbReference type="ARBA" id="ARBA00004651"/>
    </source>
</evidence>
<dbReference type="SUPFAM" id="SSF103473">
    <property type="entry name" value="MFS general substrate transporter"/>
    <property type="match status" value="1"/>
</dbReference>
<comment type="subcellular location">
    <subcellularLocation>
        <location evidence="1">Cell membrane</location>
        <topology evidence="1">Multi-pass membrane protein</topology>
    </subcellularLocation>
</comment>
<feature type="transmembrane region" description="Helical" evidence="7">
    <location>
        <begin position="364"/>
        <end position="387"/>
    </location>
</feature>
<keyword evidence="6 7" id="KW-0472">Membrane</keyword>
<dbReference type="Proteomes" id="UP000182486">
    <property type="component" value="Unassembled WGS sequence"/>
</dbReference>
<evidence type="ECO:0000313" key="8">
    <source>
        <dbReference type="EMBL" id="OJF10084.1"/>
    </source>
</evidence>
<comment type="caution">
    <text evidence="8">The sequence shown here is derived from an EMBL/GenBank/DDBJ whole genome shotgun (WGS) entry which is preliminary data.</text>
</comment>
<evidence type="ECO:0000256" key="7">
    <source>
        <dbReference type="SAM" id="Phobius"/>
    </source>
</evidence>
<gene>
    <name evidence="8" type="ORF">BG844_34135</name>
</gene>
<feature type="transmembrane region" description="Helical" evidence="7">
    <location>
        <begin position="336"/>
        <end position="358"/>
    </location>
</feature>
<evidence type="ECO:0000256" key="3">
    <source>
        <dbReference type="ARBA" id="ARBA00022475"/>
    </source>
</evidence>
<evidence type="ECO:0000313" key="9">
    <source>
        <dbReference type="Proteomes" id="UP000182486"/>
    </source>
</evidence>
<evidence type="ECO:0000256" key="2">
    <source>
        <dbReference type="ARBA" id="ARBA00022448"/>
    </source>
</evidence>
<feature type="transmembrane region" description="Helical" evidence="7">
    <location>
        <begin position="42"/>
        <end position="62"/>
    </location>
</feature>
<protein>
    <submittedName>
        <fullName evidence="8">MFS transporter</fullName>
    </submittedName>
</protein>
<dbReference type="Gene3D" id="1.20.1250.20">
    <property type="entry name" value="MFS general substrate transporter like domains"/>
    <property type="match status" value="1"/>
</dbReference>
<name>A0A1K0GGT6_9ACTN</name>
<evidence type="ECO:0000256" key="4">
    <source>
        <dbReference type="ARBA" id="ARBA00022692"/>
    </source>
</evidence>
<feature type="transmembrane region" description="Helical" evidence="7">
    <location>
        <begin position="155"/>
        <end position="183"/>
    </location>
</feature>
<dbReference type="InterPro" id="IPR036259">
    <property type="entry name" value="MFS_trans_sf"/>
</dbReference>
<dbReference type="PANTHER" id="PTHR23513:SF11">
    <property type="entry name" value="STAPHYLOFERRIN A TRANSPORTER"/>
    <property type="match status" value="1"/>
</dbReference>
<keyword evidence="5 7" id="KW-1133">Transmembrane helix</keyword>